<gene>
    <name evidence="11" type="ORF">Ddye_022377</name>
</gene>
<sequence>MSPQQQPRPSGFSFDDLDYLFMEDDVDHDHEKARNCDDDLDSVSHLFKTQRYSDIMHNLEVALQRESNDNDYQLIVDCNALSVDIDNEIVSVHNFIRDKYRFKFPELESIVHHSIDYAGVVKKIGNEMDLTLVNLEGLLPSVTIMVVSIMASTTAGKPLPENVLEETIDACDTVFDLDSAKKKVLDFLEGRMGYIAPNLSAVVGSAVAAKLIGIAGGVSELANMPAYNVQLLGAKKTDRVWFSNTTSRFRIGYLEQTEAFQATQPYLRSRACRLLAAKSTLAVRVDSARGDPSGSVGRALRQDFYNKIEKWQEPPPAKLRKPLAVPDSEPKKKKRGGRRSRKMKERYAMTDMRKKANRMLFGVPEESYLGAGYGNGNGMLGQVGFGKLRLSVTGRKLSVAKKLS</sequence>
<dbReference type="SUPFAM" id="SSF89124">
    <property type="entry name" value="Nop domain"/>
    <property type="match status" value="1"/>
</dbReference>
<protein>
    <recommendedName>
        <fullName evidence="10">Nop domain-containing protein</fullName>
    </recommendedName>
</protein>
<feature type="domain" description="Nop" evidence="10">
    <location>
        <begin position="195"/>
        <end position="313"/>
    </location>
</feature>
<evidence type="ECO:0000256" key="7">
    <source>
        <dbReference type="ARBA" id="ARBA00023242"/>
    </source>
</evidence>
<dbReference type="Gene3D" id="1.10.246.90">
    <property type="entry name" value="Nop domain"/>
    <property type="match status" value="1"/>
</dbReference>
<dbReference type="SMART" id="SM00931">
    <property type="entry name" value="NOSIC"/>
    <property type="match status" value="1"/>
</dbReference>
<evidence type="ECO:0000259" key="10">
    <source>
        <dbReference type="PROSITE" id="PS51358"/>
    </source>
</evidence>
<keyword evidence="7" id="KW-0539">Nucleus</keyword>
<dbReference type="InterPro" id="IPR036070">
    <property type="entry name" value="Nop_dom_sf"/>
</dbReference>
<keyword evidence="3" id="KW-0507">mRNA processing</keyword>
<dbReference type="GO" id="GO:0003723">
    <property type="term" value="F:RNA binding"/>
    <property type="evidence" value="ECO:0007669"/>
    <property type="project" value="UniProtKB-KW"/>
</dbReference>
<comment type="similarity">
    <text evidence="2">Belongs to the PRP31 family.</text>
</comment>
<dbReference type="InterPro" id="IPR002687">
    <property type="entry name" value="Nop_dom"/>
</dbReference>
<organism evidence="11 12">
    <name type="scientific">Dipteronia dyeriana</name>
    <dbReference type="NCBI Taxonomy" id="168575"/>
    <lineage>
        <taxon>Eukaryota</taxon>
        <taxon>Viridiplantae</taxon>
        <taxon>Streptophyta</taxon>
        <taxon>Embryophyta</taxon>
        <taxon>Tracheophyta</taxon>
        <taxon>Spermatophyta</taxon>
        <taxon>Magnoliopsida</taxon>
        <taxon>eudicotyledons</taxon>
        <taxon>Gunneridae</taxon>
        <taxon>Pentapetalae</taxon>
        <taxon>rosids</taxon>
        <taxon>malvids</taxon>
        <taxon>Sapindales</taxon>
        <taxon>Sapindaceae</taxon>
        <taxon>Hippocastanoideae</taxon>
        <taxon>Acereae</taxon>
        <taxon>Dipteronia</taxon>
    </lineage>
</organism>
<proteinExistence type="inferred from homology"/>
<dbReference type="Gene3D" id="1.10.287.4070">
    <property type="match status" value="1"/>
</dbReference>
<dbReference type="PROSITE" id="PS51358">
    <property type="entry name" value="NOP"/>
    <property type="match status" value="1"/>
</dbReference>
<dbReference type="Pfam" id="PF09785">
    <property type="entry name" value="Prp31_C"/>
    <property type="match status" value="1"/>
</dbReference>
<dbReference type="GO" id="GO:0005687">
    <property type="term" value="C:U4 snRNP"/>
    <property type="evidence" value="ECO:0007669"/>
    <property type="project" value="TreeGrafter"/>
</dbReference>
<evidence type="ECO:0000256" key="9">
    <source>
        <dbReference type="SAM" id="MobiDB-lite"/>
    </source>
</evidence>
<dbReference type="FunFam" id="1.10.246.90:FF:000002">
    <property type="entry name" value="U4/U6 small nuclear ribonucleoprotein Prp31"/>
    <property type="match status" value="1"/>
</dbReference>
<dbReference type="Pfam" id="PF01798">
    <property type="entry name" value="Nop"/>
    <property type="match status" value="1"/>
</dbReference>
<feature type="region of interest" description="Disordered" evidence="9">
    <location>
        <begin position="316"/>
        <end position="347"/>
    </location>
</feature>
<evidence type="ECO:0000256" key="8">
    <source>
        <dbReference type="ARBA" id="ARBA00023274"/>
    </source>
</evidence>
<dbReference type="GO" id="GO:0071011">
    <property type="term" value="C:precatalytic spliceosome"/>
    <property type="evidence" value="ECO:0007669"/>
    <property type="project" value="TreeGrafter"/>
</dbReference>
<dbReference type="FunFam" id="1.10.287.4070:FF:000003">
    <property type="entry name" value="U4/U6 small nuclear ribonucleoprotein PRP31"/>
    <property type="match status" value="1"/>
</dbReference>
<dbReference type="Proteomes" id="UP001280121">
    <property type="component" value="Unassembled WGS sequence"/>
</dbReference>
<dbReference type="InterPro" id="IPR019175">
    <property type="entry name" value="Prp31_C"/>
</dbReference>
<evidence type="ECO:0000256" key="2">
    <source>
        <dbReference type="ARBA" id="ARBA00005572"/>
    </source>
</evidence>
<feature type="compositionally biased region" description="Basic residues" evidence="9">
    <location>
        <begin position="331"/>
        <end position="344"/>
    </location>
</feature>
<comment type="subcellular location">
    <subcellularLocation>
        <location evidence="1">Nucleus</location>
    </subcellularLocation>
</comment>
<keyword evidence="4" id="KW-0747">Spliceosome</keyword>
<dbReference type="GO" id="GO:0046540">
    <property type="term" value="C:U4/U6 x U5 tri-snRNP complex"/>
    <property type="evidence" value="ECO:0007669"/>
    <property type="project" value="InterPro"/>
</dbReference>
<evidence type="ECO:0000256" key="1">
    <source>
        <dbReference type="ARBA" id="ARBA00004123"/>
    </source>
</evidence>
<evidence type="ECO:0000313" key="11">
    <source>
        <dbReference type="EMBL" id="KAK2647182.1"/>
    </source>
</evidence>
<evidence type="ECO:0000256" key="5">
    <source>
        <dbReference type="ARBA" id="ARBA00022884"/>
    </source>
</evidence>
<dbReference type="GO" id="GO:0000244">
    <property type="term" value="P:spliceosomal tri-snRNP complex assembly"/>
    <property type="evidence" value="ECO:0007669"/>
    <property type="project" value="InterPro"/>
</dbReference>
<dbReference type="AlphaFoldDB" id="A0AAD9U3I7"/>
<dbReference type="PANTHER" id="PTHR13904:SF0">
    <property type="entry name" value="U4_U6 SMALL NUCLEAR RIBONUCLEOPROTEIN PRP31"/>
    <property type="match status" value="1"/>
</dbReference>
<evidence type="ECO:0000313" key="12">
    <source>
        <dbReference type="Proteomes" id="UP001280121"/>
    </source>
</evidence>
<comment type="caution">
    <text evidence="11">The sequence shown here is derived from an EMBL/GenBank/DDBJ whole genome shotgun (WGS) entry which is preliminary data.</text>
</comment>
<dbReference type="InterPro" id="IPR042239">
    <property type="entry name" value="Nop_C"/>
</dbReference>
<name>A0AAD9U3I7_9ROSI</name>
<dbReference type="InterPro" id="IPR027105">
    <property type="entry name" value="Prp31"/>
</dbReference>
<keyword evidence="5" id="KW-0694">RNA-binding</keyword>
<dbReference type="EMBL" id="JANJYI010000006">
    <property type="protein sequence ID" value="KAK2647182.1"/>
    <property type="molecule type" value="Genomic_DNA"/>
</dbReference>
<dbReference type="PANTHER" id="PTHR13904">
    <property type="entry name" value="PRE-MRNA SPLICING FACTOR PRP31"/>
    <property type="match status" value="1"/>
</dbReference>
<keyword evidence="6" id="KW-0508">mRNA splicing</keyword>
<keyword evidence="8" id="KW-0687">Ribonucleoprotein</keyword>
<reference evidence="11" key="1">
    <citation type="journal article" date="2023" name="Plant J.">
        <title>Genome sequences and population genomics provide insights into the demographic history, inbreeding, and mutation load of two 'living fossil' tree species of Dipteronia.</title>
        <authorList>
            <person name="Feng Y."/>
            <person name="Comes H.P."/>
            <person name="Chen J."/>
            <person name="Zhu S."/>
            <person name="Lu R."/>
            <person name="Zhang X."/>
            <person name="Li P."/>
            <person name="Qiu J."/>
            <person name="Olsen K.M."/>
            <person name="Qiu Y."/>
        </authorList>
    </citation>
    <scope>NUCLEOTIDE SEQUENCE</scope>
    <source>
        <strain evidence="11">KIB01</strain>
    </source>
</reference>
<accession>A0AAD9U3I7</accession>
<keyword evidence="12" id="KW-1185">Reference proteome</keyword>
<evidence type="ECO:0000256" key="6">
    <source>
        <dbReference type="ARBA" id="ARBA00023187"/>
    </source>
</evidence>
<dbReference type="InterPro" id="IPR012976">
    <property type="entry name" value="NOSIC"/>
</dbReference>
<evidence type="ECO:0000256" key="3">
    <source>
        <dbReference type="ARBA" id="ARBA00022664"/>
    </source>
</evidence>
<evidence type="ECO:0000256" key="4">
    <source>
        <dbReference type="ARBA" id="ARBA00022728"/>
    </source>
</evidence>